<evidence type="ECO:0000313" key="2">
    <source>
        <dbReference type="EMBL" id="CDO94498.1"/>
    </source>
</evidence>
<dbReference type="Pfam" id="PF10382">
    <property type="entry name" value="ZGRF1-like_N"/>
    <property type="match status" value="1"/>
</dbReference>
<protein>
    <submittedName>
        <fullName evidence="2">WGS project CCBQ000000000 data, contig 00017</fullName>
    </submittedName>
</protein>
<evidence type="ECO:0000313" key="3">
    <source>
        <dbReference type="Proteomes" id="UP000031516"/>
    </source>
</evidence>
<keyword evidence="3" id="KW-1185">Reference proteome</keyword>
<organism evidence="2 3">
    <name type="scientific">Kluyveromyces dobzhanskii CBS 2104</name>
    <dbReference type="NCBI Taxonomy" id="1427455"/>
    <lineage>
        <taxon>Eukaryota</taxon>
        <taxon>Fungi</taxon>
        <taxon>Dikarya</taxon>
        <taxon>Ascomycota</taxon>
        <taxon>Saccharomycotina</taxon>
        <taxon>Saccharomycetes</taxon>
        <taxon>Saccharomycetales</taxon>
        <taxon>Saccharomycetaceae</taxon>
        <taxon>Kluyveromyces</taxon>
    </lineage>
</organism>
<reference evidence="2 3" key="1">
    <citation type="submission" date="2014-03" db="EMBL/GenBank/DDBJ databases">
        <title>The genome of Kluyveromyces dobzhanskii.</title>
        <authorList>
            <person name="Nystedt B."/>
            <person name="Astrom S."/>
        </authorList>
    </citation>
    <scope>NUCLEOTIDE SEQUENCE [LARGE SCALE GENOMIC DNA]</scope>
    <source>
        <strain evidence="2 3">CBS 2104</strain>
    </source>
</reference>
<sequence>MSSIVREFSCQYSDQIRKKHKTWHDGKLRYIESSNRFLLFTDDGVQLCSKLITSNKHIAEILNEEGYGIEEHRIFGSFYVIILELLASNENSKSQCVKTTAVKTEVNDLEKHSTEPNLSPTSRTNHKRVLKSIVPVSDSAKKPFKLPIPQFQQASNARNAHVKLDPALQLEEDGKLSRLTIDEDNSVKNVPFFQEYFRSSLNVSQMAEYNISVSANLDPVEYMRRTNSILRTGRLRQKNYVVRNSPIVL</sequence>
<gene>
    <name evidence="2" type="ORF">KLDO_g2762</name>
</gene>
<comment type="caution">
    <text evidence="2">The sequence shown here is derived from an EMBL/GenBank/DDBJ whole genome shotgun (WGS) entry which is preliminary data.</text>
</comment>
<dbReference type="InterPro" id="IPR018838">
    <property type="entry name" value="ZGRF1-like_N"/>
</dbReference>
<dbReference type="AlphaFoldDB" id="A0A0A8L6G8"/>
<dbReference type="EMBL" id="CCBQ010000038">
    <property type="protein sequence ID" value="CDO94498.1"/>
    <property type="molecule type" value="Genomic_DNA"/>
</dbReference>
<proteinExistence type="predicted"/>
<accession>A0A0A8L6G8</accession>
<dbReference type="Proteomes" id="UP000031516">
    <property type="component" value="Unassembled WGS sequence"/>
</dbReference>
<dbReference type="OrthoDB" id="6513042at2759"/>
<evidence type="ECO:0000259" key="1">
    <source>
        <dbReference type="Pfam" id="PF10382"/>
    </source>
</evidence>
<feature type="domain" description="5'-3' DNA helicase ZGRF1-like N-terminal" evidence="1">
    <location>
        <begin position="5"/>
        <end position="90"/>
    </location>
</feature>
<name>A0A0A8L6G8_9SACH</name>